<dbReference type="Proteomes" id="UP000637643">
    <property type="component" value="Unassembled WGS sequence"/>
</dbReference>
<dbReference type="RefSeq" id="WP_189021918.1">
    <property type="nucleotide sequence ID" value="NZ_BMKR01000002.1"/>
</dbReference>
<evidence type="ECO:0000259" key="2">
    <source>
        <dbReference type="Pfam" id="PF04892"/>
    </source>
</evidence>
<protein>
    <recommendedName>
        <fullName evidence="2">VanZ-like domain-containing protein</fullName>
    </recommendedName>
</protein>
<dbReference type="InterPro" id="IPR006976">
    <property type="entry name" value="VanZ-like"/>
</dbReference>
<dbReference type="AlphaFoldDB" id="A0A917C099"/>
<dbReference type="EMBL" id="BMKR01000002">
    <property type="protein sequence ID" value="GGF61803.1"/>
    <property type="molecule type" value="Genomic_DNA"/>
</dbReference>
<feature type="transmembrane region" description="Helical" evidence="1">
    <location>
        <begin position="58"/>
        <end position="81"/>
    </location>
</feature>
<organism evidence="3 4">
    <name type="scientific">Paenibacillus albidus</name>
    <dbReference type="NCBI Taxonomy" id="2041023"/>
    <lineage>
        <taxon>Bacteria</taxon>
        <taxon>Bacillati</taxon>
        <taxon>Bacillota</taxon>
        <taxon>Bacilli</taxon>
        <taxon>Bacillales</taxon>
        <taxon>Paenibacillaceae</taxon>
        <taxon>Paenibacillus</taxon>
    </lineage>
</organism>
<name>A0A917C099_9BACL</name>
<evidence type="ECO:0000256" key="1">
    <source>
        <dbReference type="SAM" id="Phobius"/>
    </source>
</evidence>
<feature type="transmembrane region" description="Helical" evidence="1">
    <location>
        <begin position="12"/>
        <end position="31"/>
    </location>
</feature>
<feature type="transmembrane region" description="Helical" evidence="1">
    <location>
        <begin position="148"/>
        <end position="166"/>
    </location>
</feature>
<evidence type="ECO:0000313" key="4">
    <source>
        <dbReference type="Proteomes" id="UP000637643"/>
    </source>
</evidence>
<reference evidence="3" key="1">
    <citation type="journal article" date="2014" name="Int. J. Syst. Evol. Microbiol.">
        <title>Complete genome sequence of Corynebacterium casei LMG S-19264T (=DSM 44701T), isolated from a smear-ripened cheese.</title>
        <authorList>
            <consortium name="US DOE Joint Genome Institute (JGI-PGF)"/>
            <person name="Walter F."/>
            <person name="Albersmeier A."/>
            <person name="Kalinowski J."/>
            <person name="Ruckert C."/>
        </authorList>
    </citation>
    <scope>NUCLEOTIDE SEQUENCE</scope>
    <source>
        <strain evidence="3">CGMCC 1.16134</strain>
    </source>
</reference>
<keyword evidence="4" id="KW-1185">Reference proteome</keyword>
<comment type="caution">
    <text evidence="3">The sequence shown here is derived from an EMBL/GenBank/DDBJ whole genome shotgun (WGS) entry which is preliminary data.</text>
</comment>
<accession>A0A917C099</accession>
<keyword evidence="1" id="KW-0472">Membrane</keyword>
<dbReference type="Pfam" id="PF04892">
    <property type="entry name" value="VanZ"/>
    <property type="match status" value="1"/>
</dbReference>
<keyword evidence="1" id="KW-0812">Transmembrane</keyword>
<feature type="transmembrane region" description="Helical" evidence="1">
    <location>
        <begin position="93"/>
        <end position="116"/>
    </location>
</feature>
<sequence length="310" mass="35390">METKQRKVIMTITILYTLFILYFLFLAFGRIETSARITDYTFIIIPNEFYYFPSMSDLLHFSLMDVVGFGNFAAFIPFGILIPMLYRTGFVRFITLFFLSIIVIELIQMVTFLGSFDINDAIQNTLGAAAGYGAYTIGSHAKNTWRKFFVTGISSVLLLLAIWGFCELLEKAFTKAEGPLVALNELEDHTKNTAWGAGKHSFQIGGQQITPQLNVYSSEGKEVETYTYHFEDEEIVLYGNYGIPDEADFEGEITISADGNEVLSTSAQYQMHQPDVFEIPFQKIKELKITIEGNEKLWDVSFKKMDYFWN</sequence>
<evidence type="ECO:0000313" key="3">
    <source>
        <dbReference type="EMBL" id="GGF61803.1"/>
    </source>
</evidence>
<reference evidence="3" key="2">
    <citation type="submission" date="2020-09" db="EMBL/GenBank/DDBJ databases">
        <authorList>
            <person name="Sun Q."/>
            <person name="Zhou Y."/>
        </authorList>
    </citation>
    <scope>NUCLEOTIDE SEQUENCE</scope>
    <source>
        <strain evidence="3">CGMCC 1.16134</strain>
    </source>
</reference>
<gene>
    <name evidence="3" type="ORF">GCM10010912_03680</name>
</gene>
<proteinExistence type="predicted"/>
<keyword evidence="1" id="KW-1133">Transmembrane helix</keyword>
<feature type="domain" description="VanZ-like" evidence="2">
    <location>
        <begin position="14"/>
        <end position="137"/>
    </location>
</feature>